<evidence type="ECO:0000256" key="1">
    <source>
        <dbReference type="ARBA" id="ARBA00004141"/>
    </source>
</evidence>
<proteinExistence type="inferred from homology"/>
<dbReference type="Proteomes" id="UP000515162">
    <property type="component" value="Chromosome 4"/>
</dbReference>
<feature type="transmembrane region" description="Helical" evidence="7">
    <location>
        <begin position="41"/>
        <end position="61"/>
    </location>
</feature>
<dbReference type="AlphaFoldDB" id="A0A6P8KW61"/>
<dbReference type="GO" id="GO:1901858">
    <property type="term" value="P:regulation of mitochondrial DNA metabolic process"/>
    <property type="evidence" value="ECO:0007669"/>
    <property type="project" value="TreeGrafter"/>
</dbReference>
<dbReference type="InterPro" id="IPR007248">
    <property type="entry name" value="Mpv17_PMP22"/>
</dbReference>
<dbReference type="GO" id="GO:0016020">
    <property type="term" value="C:membrane"/>
    <property type="evidence" value="ECO:0007669"/>
    <property type="project" value="UniProtKB-SubCell"/>
</dbReference>
<sequence length="168" mass="19378">MKRLKVYLKDGINVAAVMGLGDTIAQLFFDKKPLDEWDAGRTLRFGIVGLVFVGPTLGRWYHFLESRVPKTYSPMRRGVTKMLIDQTLFAPPFTMAMSFLVPLTNGEPIDRIRQRILDSYVSILVRNYMLWPAAQMLNFRFVPLGYQVLYAQFIALVWNCYLSMILNS</sequence>
<evidence type="ECO:0000256" key="5">
    <source>
        <dbReference type="ARBA" id="ARBA00023136"/>
    </source>
</evidence>
<name>A0A6P8KW61_DROMA</name>
<dbReference type="GO" id="GO:0005739">
    <property type="term" value="C:mitochondrion"/>
    <property type="evidence" value="ECO:0007669"/>
    <property type="project" value="TreeGrafter"/>
</dbReference>
<feature type="transmembrane region" description="Helical" evidence="7">
    <location>
        <begin position="12"/>
        <end position="29"/>
    </location>
</feature>
<evidence type="ECO:0000313" key="8">
    <source>
        <dbReference type="Proteomes" id="UP000515162"/>
    </source>
</evidence>
<dbReference type="GO" id="GO:0015267">
    <property type="term" value="F:channel activity"/>
    <property type="evidence" value="ECO:0007669"/>
    <property type="project" value="TreeGrafter"/>
</dbReference>
<evidence type="ECO:0000313" key="9">
    <source>
        <dbReference type="RefSeq" id="XP_033168154.1"/>
    </source>
</evidence>
<dbReference type="PANTHER" id="PTHR11266">
    <property type="entry name" value="PEROXISOMAL MEMBRANE PROTEIN 2, PXMP2 MPV17"/>
    <property type="match status" value="1"/>
</dbReference>
<accession>A0A6P8KW61</accession>
<evidence type="ECO:0000256" key="4">
    <source>
        <dbReference type="ARBA" id="ARBA00022989"/>
    </source>
</evidence>
<protein>
    <recommendedName>
        <fullName evidence="6">Mitochondrial inner membrane protein Mpv17</fullName>
    </recommendedName>
</protein>
<organism evidence="8 9">
    <name type="scientific">Drosophila mauritiana</name>
    <name type="common">Fruit fly</name>
    <dbReference type="NCBI Taxonomy" id="7226"/>
    <lineage>
        <taxon>Eukaryota</taxon>
        <taxon>Metazoa</taxon>
        <taxon>Ecdysozoa</taxon>
        <taxon>Arthropoda</taxon>
        <taxon>Hexapoda</taxon>
        <taxon>Insecta</taxon>
        <taxon>Pterygota</taxon>
        <taxon>Neoptera</taxon>
        <taxon>Endopterygota</taxon>
        <taxon>Diptera</taxon>
        <taxon>Brachycera</taxon>
        <taxon>Muscomorpha</taxon>
        <taxon>Ephydroidea</taxon>
        <taxon>Drosophilidae</taxon>
        <taxon>Drosophila</taxon>
        <taxon>Sophophora</taxon>
    </lineage>
</organism>
<evidence type="ECO:0000256" key="3">
    <source>
        <dbReference type="ARBA" id="ARBA00022692"/>
    </source>
</evidence>
<evidence type="ECO:0000256" key="7">
    <source>
        <dbReference type="RuleBase" id="RU363053"/>
    </source>
</evidence>
<dbReference type="GeneID" id="117146270"/>
<evidence type="ECO:0000256" key="2">
    <source>
        <dbReference type="ARBA" id="ARBA00006824"/>
    </source>
</evidence>
<dbReference type="CTD" id="4358"/>
<gene>
    <name evidence="9" type="primary">LOC117146270</name>
</gene>
<keyword evidence="4 7" id="KW-1133">Transmembrane helix</keyword>
<comment type="similarity">
    <text evidence="2 7">Belongs to the peroxisomal membrane protein PXMP2/4 family.</text>
</comment>
<keyword evidence="5 7" id="KW-0472">Membrane</keyword>
<comment type="subcellular location">
    <subcellularLocation>
        <location evidence="1">Membrane</location>
        <topology evidence="1">Multi-pass membrane protein</topology>
    </subcellularLocation>
</comment>
<reference evidence="9" key="1">
    <citation type="submission" date="2025-08" db="UniProtKB">
        <authorList>
            <consortium name="RefSeq"/>
        </authorList>
    </citation>
    <scope>IDENTIFICATION</scope>
    <source>
        <strain evidence="9">Mau12</strain>
        <tissue evidence="9">Whole Body</tissue>
    </source>
</reference>
<dbReference type="PANTHER" id="PTHR11266:SF17">
    <property type="entry name" value="PROTEIN MPV17"/>
    <property type="match status" value="1"/>
</dbReference>
<dbReference type="RefSeq" id="XP_033168154.1">
    <property type="nucleotide sequence ID" value="XM_033312263.1"/>
</dbReference>
<feature type="transmembrane region" description="Helical" evidence="7">
    <location>
        <begin position="144"/>
        <end position="166"/>
    </location>
</feature>
<keyword evidence="3 7" id="KW-0812">Transmembrane</keyword>
<evidence type="ECO:0000256" key="6">
    <source>
        <dbReference type="ARBA" id="ARBA00049743"/>
    </source>
</evidence>
<dbReference type="Pfam" id="PF04117">
    <property type="entry name" value="Mpv17_PMP22"/>
    <property type="match status" value="1"/>
</dbReference>
<keyword evidence="8" id="KW-1185">Reference proteome</keyword>